<feature type="transmembrane region" description="Helical" evidence="12">
    <location>
        <begin position="330"/>
        <end position="351"/>
    </location>
</feature>
<dbReference type="InterPro" id="IPR013013">
    <property type="entry name" value="PTS_EIIC_1"/>
</dbReference>
<evidence type="ECO:0000256" key="11">
    <source>
        <dbReference type="PROSITE-ProRule" id="PRU00421"/>
    </source>
</evidence>
<organism evidence="15 16">
    <name type="scientific">Lacrimispora xylanolytica</name>
    <dbReference type="NCBI Taxonomy" id="29375"/>
    <lineage>
        <taxon>Bacteria</taxon>
        <taxon>Bacillati</taxon>
        <taxon>Bacillota</taxon>
        <taxon>Clostridia</taxon>
        <taxon>Lachnospirales</taxon>
        <taxon>Lachnospiraceae</taxon>
        <taxon>Lacrimispora</taxon>
    </lineage>
</organism>
<dbReference type="InterPro" id="IPR036878">
    <property type="entry name" value="Glu_permease_IIB"/>
</dbReference>
<evidence type="ECO:0000259" key="14">
    <source>
        <dbReference type="PROSITE" id="PS51103"/>
    </source>
</evidence>
<dbReference type="Pfam" id="PF02378">
    <property type="entry name" value="PTS_EIIC"/>
    <property type="match status" value="1"/>
</dbReference>
<keyword evidence="8" id="KW-0418">Kinase</keyword>
<evidence type="ECO:0000313" key="15">
    <source>
        <dbReference type="EMBL" id="WAJ22604.1"/>
    </source>
</evidence>
<dbReference type="InterPro" id="IPR003352">
    <property type="entry name" value="PTS_EIIC"/>
</dbReference>
<dbReference type="CDD" id="cd00212">
    <property type="entry name" value="PTS_IIB_glc"/>
    <property type="match status" value="1"/>
</dbReference>
<feature type="active site" description="Phosphocysteine intermediate; for EIIB activity" evidence="11">
    <location>
        <position position="27"/>
    </location>
</feature>
<evidence type="ECO:0000256" key="7">
    <source>
        <dbReference type="ARBA" id="ARBA00022692"/>
    </source>
</evidence>
<dbReference type="PANTHER" id="PTHR30175:SF1">
    <property type="entry name" value="PTS SYSTEM ARBUTIN-, CELLOBIOSE-, AND SALICIN-SPECIFIC EIIBC COMPONENT-RELATED"/>
    <property type="match status" value="1"/>
</dbReference>
<protein>
    <submittedName>
        <fullName evidence="15">PTS transporter subunit EIIC</fullName>
    </submittedName>
</protein>
<feature type="domain" description="PTS EIIC type-1" evidence="14">
    <location>
        <begin position="112"/>
        <end position="460"/>
    </location>
</feature>
<feature type="transmembrane region" description="Helical" evidence="12">
    <location>
        <begin position="363"/>
        <end position="383"/>
    </location>
</feature>
<feature type="transmembrane region" description="Helical" evidence="12">
    <location>
        <begin position="430"/>
        <end position="452"/>
    </location>
</feature>
<keyword evidence="5" id="KW-0808">Transferase</keyword>
<keyword evidence="16" id="KW-1185">Reference proteome</keyword>
<dbReference type="InterPro" id="IPR001996">
    <property type="entry name" value="PTS_IIB_1"/>
</dbReference>
<name>A0ABY7A9N0_9FIRM</name>
<evidence type="ECO:0000256" key="6">
    <source>
        <dbReference type="ARBA" id="ARBA00022683"/>
    </source>
</evidence>
<evidence type="ECO:0000256" key="12">
    <source>
        <dbReference type="SAM" id="Phobius"/>
    </source>
</evidence>
<gene>
    <name evidence="15" type="ORF">OW255_13605</name>
</gene>
<keyword evidence="4" id="KW-0762">Sugar transport</keyword>
<reference evidence="15" key="1">
    <citation type="submission" date="2022-11" db="EMBL/GenBank/DDBJ databases">
        <title>Lacrimispora xylanolytica sy1, complete genome.</title>
        <authorList>
            <person name="Choi S."/>
        </authorList>
    </citation>
    <scope>NUCLEOTIDE SEQUENCE</scope>
    <source>
        <strain evidence="15">Sy1</strain>
    </source>
</reference>
<evidence type="ECO:0000259" key="13">
    <source>
        <dbReference type="PROSITE" id="PS51098"/>
    </source>
</evidence>
<feature type="transmembrane region" description="Helical" evidence="12">
    <location>
        <begin position="293"/>
        <end position="318"/>
    </location>
</feature>
<keyword evidence="10 12" id="KW-0472">Membrane</keyword>
<dbReference type="InterPro" id="IPR018113">
    <property type="entry name" value="PTrfase_EIIB_Cys"/>
</dbReference>
<sequence>MADYSKLAKDIVEHVGGEENVNSLTHCITRLRFKLKDESKADTETLKNMQGVIKVMQAAGQYQVVIGSDVEDVYDQILLQTSIGDKNSSESVEAAHSTSGDKKGSVVEKITDLISGIFMPFMGAFTGAGLLKGFLVLFTTLSLLDKTSTTYTILYAASDGIFYFLPVFLAYCAAQKFGAKPFISMAIACAMCYPSMTGLFNDKEAVVTFFSIPVKLISYPSSVLPILITVYAQSKLEKGLMKVIPKIIQSIIIPLVDFVIVFPLALIAIGPVTDVVSRGLAGGIQAVFSFSPAIAGLVLGTLWPLFIVFGLHWGFLPIIMNNYSVLGYDYIMPPTFGANFGIAAACLAVFLKTRDKDLKLVSGSASISALIGGVTEPGIYGVLMKNKRIFICMCVVNGLSGIIAAVTGSIRTAQVPINVLTMPALYAMSGPAIIISMVVSFVGVFLVTYLFAYKNEEQTK</sequence>
<evidence type="ECO:0000256" key="2">
    <source>
        <dbReference type="ARBA" id="ARBA00022448"/>
    </source>
</evidence>
<evidence type="ECO:0000313" key="16">
    <source>
        <dbReference type="Proteomes" id="UP001163115"/>
    </source>
</evidence>
<proteinExistence type="predicted"/>
<dbReference type="Pfam" id="PF00367">
    <property type="entry name" value="PTS_EIIB"/>
    <property type="match status" value="1"/>
</dbReference>
<dbReference type="PANTHER" id="PTHR30175">
    <property type="entry name" value="PHOSPHOTRANSFERASE SYSTEM TRANSPORT PROTEIN"/>
    <property type="match status" value="1"/>
</dbReference>
<feature type="transmembrane region" description="Helical" evidence="12">
    <location>
        <begin position="181"/>
        <end position="200"/>
    </location>
</feature>
<feature type="transmembrane region" description="Helical" evidence="12">
    <location>
        <begin position="117"/>
        <end position="141"/>
    </location>
</feature>
<dbReference type="PROSITE" id="PS51098">
    <property type="entry name" value="PTS_EIIB_TYPE_1"/>
    <property type="match status" value="1"/>
</dbReference>
<keyword evidence="9 12" id="KW-1133">Transmembrane helix</keyword>
<feature type="domain" description="PTS EIIB type-1" evidence="13">
    <location>
        <begin position="5"/>
        <end position="87"/>
    </location>
</feature>
<dbReference type="PROSITE" id="PS01035">
    <property type="entry name" value="PTS_EIIB_TYPE_1_CYS"/>
    <property type="match status" value="1"/>
</dbReference>
<evidence type="ECO:0000256" key="4">
    <source>
        <dbReference type="ARBA" id="ARBA00022597"/>
    </source>
</evidence>
<feature type="transmembrane region" description="Helical" evidence="12">
    <location>
        <begin position="153"/>
        <end position="174"/>
    </location>
</feature>
<dbReference type="RefSeq" id="WP_268114351.1">
    <property type="nucleotide sequence ID" value="NZ_CP113524.1"/>
</dbReference>
<dbReference type="Gene3D" id="3.30.1360.60">
    <property type="entry name" value="Glucose permease domain IIB"/>
    <property type="match status" value="1"/>
</dbReference>
<evidence type="ECO:0000256" key="8">
    <source>
        <dbReference type="ARBA" id="ARBA00022777"/>
    </source>
</evidence>
<comment type="subcellular location">
    <subcellularLocation>
        <location evidence="1">Cell membrane</location>
        <topology evidence="1">Multi-pass membrane protein</topology>
    </subcellularLocation>
</comment>
<evidence type="ECO:0000256" key="9">
    <source>
        <dbReference type="ARBA" id="ARBA00022989"/>
    </source>
</evidence>
<dbReference type="PROSITE" id="PS51103">
    <property type="entry name" value="PTS_EIIC_TYPE_1"/>
    <property type="match status" value="1"/>
</dbReference>
<accession>A0ABY7A9N0</accession>
<keyword evidence="2" id="KW-0813">Transport</keyword>
<evidence type="ECO:0000256" key="1">
    <source>
        <dbReference type="ARBA" id="ARBA00004651"/>
    </source>
</evidence>
<evidence type="ECO:0000256" key="10">
    <source>
        <dbReference type="ARBA" id="ARBA00023136"/>
    </source>
</evidence>
<feature type="transmembrane region" description="Helical" evidence="12">
    <location>
        <begin position="206"/>
        <end position="230"/>
    </location>
</feature>
<dbReference type="EMBL" id="CP113524">
    <property type="protein sequence ID" value="WAJ22604.1"/>
    <property type="molecule type" value="Genomic_DNA"/>
</dbReference>
<keyword evidence="3" id="KW-1003">Cell membrane</keyword>
<keyword evidence="7 12" id="KW-0812">Transmembrane</keyword>
<evidence type="ECO:0000256" key="3">
    <source>
        <dbReference type="ARBA" id="ARBA00022475"/>
    </source>
</evidence>
<dbReference type="InterPro" id="IPR050558">
    <property type="entry name" value="PTS_Sugar-Specific_Components"/>
</dbReference>
<evidence type="ECO:0000256" key="5">
    <source>
        <dbReference type="ARBA" id="ARBA00022679"/>
    </source>
</evidence>
<dbReference type="SUPFAM" id="SSF55604">
    <property type="entry name" value="Glucose permease domain IIB"/>
    <property type="match status" value="1"/>
</dbReference>
<dbReference type="Proteomes" id="UP001163115">
    <property type="component" value="Chromosome"/>
</dbReference>
<feature type="transmembrane region" description="Helical" evidence="12">
    <location>
        <begin position="390"/>
        <end position="410"/>
    </location>
</feature>
<feature type="transmembrane region" description="Helical" evidence="12">
    <location>
        <begin position="251"/>
        <end position="273"/>
    </location>
</feature>
<keyword evidence="6" id="KW-0598">Phosphotransferase system</keyword>